<dbReference type="PANTHER" id="PTHR22726:SF1">
    <property type="entry name" value="METALLOENDOPEPTIDASE OMA1, MITOCHONDRIAL"/>
    <property type="match status" value="1"/>
</dbReference>
<dbReference type="InterPro" id="IPR001915">
    <property type="entry name" value="Peptidase_M48"/>
</dbReference>
<evidence type="ECO:0000256" key="4">
    <source>
        <dbReference type="ARBA" id="ARBA00022801"/>
    </source>
</evidence>
<evidence type="ECO:0000256" key="3">
    <source>
        <dbReference type="ARBA" id="ARBA00022723"/>
    </source>
</evidence>
<dbReference type="GO" id="GO:0004222">
    <property type="term" value="F:metalloendopeptidase activity"/>
    <property type="evidence" value="ECO:0007669"/>
    <property type="project" value="InterPro"/>
</dbReference>
<keyword evidence="6" id="KW-0482">Metalloprotease</keyword>
<evidence type="ECO:0000256" key="5">
    <source>
        <dbReference type="ARBA" id="ARBA00022833"/>
    </source>
</evidence>
<comment type="caution">
    <text evidence="8">The sequence shown here is derived from an EMBL/GenBank/DDBJ whole genome shotgun (WGS) entry which is preliminary data.</text>
</comment>
<evidence type="ECO:0000256" key="1">
    <source>
        <dbReference type="ARBA" id="ARBA00001947"/>
    </source>
</evidence>
<sequence>MLVFRMFQTWPVPSVTLRSISRGPARDLSISSRVSLYFQRSANAIFLRKSPLQTQLRTSIFSRGKIVGDQGLKASSVSVGRSSSVTWSRIAFFVKVVRIPFLVVAIYGLGYRQGITDTVRNPLKLQQGTFEALLHEMGVEDFEEDVEIMSERGVSGFSTLQWIIGRAEVEAEDPRTLKVANIGREVINSARRYVRKNLDEAIEKGKERLDGEYQKDEALARKLLEDPKVAFWAESLERLEGAKLEGIDNWQYVLVKSPIPNAFVSEMLPQRLFVTTGIFDQFVNNDDELAMILGHEISHLVQGHLSQSSLFESVIRGVEILVLMLDPTDGLLSLGVATFLASTRDALVAAKSRSHETEADALGCEIAAMSCFDTKRGAEVFRRMHQHDEDNDRVRNDFLATHPTSFERYQTLQKLTDEKNFQNYSYCTTLQKRIARVLKKKNYKKL</sequence>
<dbReference type="InterPro" id="IPR051156">
    <property type="entry name" value="Mito/Outer_Membr_Metalloprot"/>
</dbReference>
<organism evidence="8 9">
    <name type="scientific">Nitzschia inconspicua</name>
    <dbReference type="NCBI Taxonomy" id="303405"/>
    <lineage>
        <taxon>Eukaryota</taxon>
        <taxon>Sar</taxon>
        <taxon>Stramenopiles</taxon>
        <taxon>Ochrophyta</taxon>
        <taxon>Bacillariophyta</taxon>
        <taxon>Bacillariophyceae</taxon>
        <taxon>Bacillariophycidae</taxon>
        <taxon>Bacillariales</taxon>
        <taxon>Bacillariaceae</taxon>
        <taxon>Nitzschia</taxon>
    </lineage>
</organism>
<dbReference type="PANTHER" id="PTHR22726">
    <property type="entry name" value="METALLOENDOPEPTIDASE OMA1"/>
    <property type="match status" value="1"/>
</dbReference>
<protein>
    <submittedName>
        <fullName evidence="8">Peptidase M48 Ste24p family protein</fullName>
    </submittedName>
</protein>
<proteinExistence type="predicted"/>
<evidence type="ECO:0000313" key="8">
    <source>
        <dbReference type="EMBL" id="KAG7344058.1"/>
    </source>
</evidence>
<reference evidence="8" key="1">
    <citation type="journal article" date="2021" name="Sci. Rep.">
        <title>Diploid genomic architecture of Nitzschia inconspicua, an elite biomass production diatom.</title>
        <authorList>
            <person name="Oliver A."/>
            <person name="Podell S."/>
            <person name="Pinowska A."/>
            <person name="Traller J.C."/>
            <person name="Smith S.R."/>
            <person name="McClure R."/>
            <person name="Beliaev A."/>
            <person name="Bohutskyi P."/>
            <person name="Hill E.A."/>
            <person name="Rabines A."/>
            <person name="Zheng H."/>
            <person name="Allen L.Z."/>
            <person name="Kuo A."/>
            <person name="Grigoriev I.V."/>
            <person name="Allen A.E."/>
            <person name="Hazlebeck D."/>
            <person name="Allen E.E."/>
        </authorList>
    </citation>
    <scope>NUCLEOTIDE SEQUENCE</scope>
    <source>
        <strain evidence="8">Hildebrandi</strain>
    </source>
</reference>
<dbReference type="OrthoDB" id="7464992at2759"/>
<keyword evidence="5" id="KW-0862">Zinc</keyword>
<accession>A0A9K3KJS4</accession>
<keyword evidence="4" id="KW-0378">Hydrolase</keyword>
<dbReference type="CDD" id="cd07331">
    <property type="entry name" value="M48C_Oma1_like"/>
    <property type="match status" value="1"/>
</dbReference>
<dbReference type="Proteomes" id="UP000693970">
    <property type="component" value="Unassembled WGS sequence"/>
</dbReference>
<reference evidence="8" key="2">
    <citation type="submission" date="2021-04" db="EMBL/GenBank/DDBJ databases">
        <authorList>
            <person name="Podell S."/>
        </authorList>
    </citation>
    <scope>NUCLEOTIDE SEQUENCE</scope>
    <source>
        <strain evidence="8">Hildebrandi</strain>
    </source>
</reference>
<evidence type="ECO:0000259" key="7">
    <source>
        <dbReference type="Pfam" id="PF01435"/>
    </source>
</evidence>
<evidence type="ECO:0000313" key="9">
    <source>
        <dbReference type="Proteomes" id="UP000693970"/>
    </source>
</evidence>
<keyword evidence="2" id="KW-0645">Protease</keyword>
<keyword evidence="9" id="KW-1185">Reference proteome</keyword>
<keyword evidence="3" id="KW-0479">Metal-binding</keyword>
<dbReference type="Pfam" id="PF01435">
    <property type="entry name" value="Peptidase_M48"/>
    <property type="match status" value="1"/>
</dbReference>
<dbReference type="GO" id="GO:0046872">
    <property type="term" value="F:metal ion binding"/>
    <property type="evidence" value="ECO:0007669"/>
    <property type="project" value="UniProtKB-KW"/>
</dbReference>
<feature type="domain" description="Peptidase M48" evidence="7">
    <location>
        <begin position="246"/>
        <end position="415"/>
    </location>
</feature>
<dbReference type="AlphaFoldDB" id="A0A9K3KJS4"/>
<name>A0A9K3KJS4_9STRA</name>
<dbReference type="EMBL" id="JAGRRH010000023">
    <property type="protein sequence ID" value="KAG7344058.1"/>
    <property type="molecule type" value="Genomic_DNA"/>
</dbReference>
<evidence type="ECO:0000256" key="2">
    <source>
        <dbReference type="ARBA" id="ARBA00022670"/>
    </source>
</evidence>
<dbReference type="GO" id="GO:0016020">
    <property type="term" value="C:membrane"/>
    <property type="evidence" value="ECO:0007669"/>
    <property type="project" value="TreeGrafter"/>
</dbReference>
<comment type="cofactor">
    <cofactor evidence="1">
        <name>Zn(2+)</name>
        <dbReference type="ChEBI" id="CHEBI:29105"/>
    </cofactor>
</comment>
<dbReference type="GO" id="GO:0051603">
    <property type="term" value="P:proteolysis involved in protein catabolic process"/>
    <property type="evidence" value="ECO:0007669"/>
    <property type="project" value="TreeGrafter"/>
</dbReference>
<evidence type="ECO:0000256" key="6">
    <source>
        <dbReference type="ARBA" id="ARBA00023049"/>
    </source>
</evidence>
<gene>
    <name evidence="8" type="ORF">IV203_022066</name>
</gene>